<keyword evidence="3" id="KW-1185">Reference proteome</keyword>
<dbReference type="AlphaFoldDB" id="A0A7Z7AUT1"/>
<sequence>MGVENSSFFRDTRGIDTVPLKLVFYLAITGAIIFLMAFSWNNMAPVYSGAKDSKQINSAALELEAIQDGYARNIQDMTSPEGSMCSIELSLPDVRFLAFGVDPDSDTNGNLSDSLWIVENNTIICQYENGARNLYHLDGETIVFQKGRLDNSTGLWVPDENKLSTGLVIEGPISCTFDFELVLDDGKYTMSHF</sequence>
<keyword evidence="1" id="KW-1133">Transmembrane helix</keyword>
<accession>A0A7Z7AUT1</accession>
<reference evidence="2 3" key="1">
    <citation type="submission" date="2016-10" db="EMBL/GenBank/DDBJ databases">
        <authorList>
            <person name="Varghese N."/>
            <person name="Submissions S."/>
        </authorList>
    </citation>
    <scope>NUCLEOTIDE SEQUENCE [LARGE SCALE GENOMIC DNA]</scope>
    <source>
        <strain evidence="2 3">PL 12/M</strain>
    </source>
</reference>
<organism evidence="2 3">
    <name type="scientific">Methanolobus vulcani</name>
    <dbReference type="NCBI Taxonomy" id="38026"/>
    <lineage>
        <taxon>Archaea</taxon>
        <taxon>Methanobacteriati</taxon>
        <taxon>Methanobacteriota</taxon>
        <taxon>Stenosarchaea group</taxon>
        <taxon>Methanomicrobia</taxon>
        <taxon>Methanosarcinales</taxon>
        <taxon>Methanosarcinaceae</taxon>
        <taxon>Methanolobus</taxon>
    </lineage>
</organism>
<keyword evidence="1" id="KW-0472">Membrane</keyword>
<dbReference type="OrthoDB" id="136622at2157"/>
<name>A0A7Z7AUT1_9EURY</name>
<evidence type="ECO:0000313" key="3">
    <source>
        <dbReference type="Proteomes" id="UP000199259"/>
    </source>
</evidence>
<dbReference type="EMBL" id="FNCA01000001">
    <property type="protein sequence ID" value="SDF26929.1"/>
    <property type="molecule type" value="Genomic_DNA"/>
</dbReference>
<proteinExistence type="predicted"/>
<protein>
    <submittedName>
        <fullName evidence="2">Uncharacterized protein</fullName>
    </submittedName>
</protein>
<dbReference type="RefSeq" id="WP_091707890.1">
    <property type="nucleotide sequence ID" value="NZ_FNCA01000001.1"/>
</dbReference>
<feature type="transmembrane region" description="Helical" evidence="1">
    <location>
        <begin position="22"/>
        <end position="41"/>
    </location>
</feature>
<gene>
    <name evidence="2" type="ORF">SAMN04488589_0185</name>
</gene>
<keyword evidence="1" id="KW-0812">Transmembrane</keyword>
<dbReference type="Proteomes" id="UP000199259">
    <property type="component" value="Unassembled WGS sequence"/>
</dbReference>
<comment type="caution">
    <text evidence="2">The sequence shown here is derived from an EMBL/GenBank/DDBJ whole genome shotgun (WGS) entry which is preliminary data.</text>
</comment>
<evidence type="ECO:0000256" key="1">
    <source>
        <dbReference type="SAM" id="Phobius"/>
    </source>
</evidence>
<evidence type="ECO:0000313" key="2">
    <source>
        <dbReference type="EMBL" id="SDF26929.1"/>
    </source>
</evidence>